<dbReference type="PROSITE" id="PS50956">
    <property type="entry name" value="HTH_ASNC_2"/>
    <property type="match status" value="2"/>
</dbReference>
<sequence>MTHEETTSSTGSTSTTAQGFPQDALDDVDRTLVERLRADGRETNRALAQALGINEVTVAARLRRMEQNSIMRVVAVTDMRIFGHREFAFACLRVSGEPATKVGSAVATLPEAVAVTISTGRYDVIVPILGRDHKHLAQLFNSSLARVAGVEEVRGLLVLDVLKFDSKWALLSADPGTTPDAQPGDEVDELDLAIIEKLQIDARRSNRAIATDLGVSEGTIRSRIKRLTAGRVIRIQAVSDVVAFGIGAHAYVGITCHGGRADEVAVALAEREDVAQLSRTLGEFDFMAVIVAPTRERLVSALIDEISQIPGLWRTETFETYATTKHTYAWSWLV</sequence>
<dbReference type="GO" id="GO:0043565">
    <property type="term" value="F:sequence-specific DNA binding"/>
    <property type="evidence" value="ECO:0007669"/>
    <property type="project" value="InterPro"/>
</dbReference>
<name>A0A231H8H5_9NOCA</name>
<keyword evidence="2" id="KW-0238">DNA-binding</keyword>
<dbReference type="Proteomes" id="UP000215506">
    <property type="component" value="Unassembled WGS sequence"/>
</dbReference>
<evidence type="ECO:0000256" key="1">
    <source>
        <dbReference type="ARBA" id="ARBA00023015"/>
    </source>
</evidence>
<evidence type="ECO:0000256" key="2">
    <source>
        <dbReference type="ARBA" id="ARBA00023125"/>
    </source>
</evidence>
<evidence type="ECO:0000256" key="4">
    <source>
        <dbReference type="SAM" id="MobiDB-lite"/>
    </source>
</evidence>
<dbReference type="AlphaFoldDB" id="A0A231H8H5"/>
<dbReference type="SMART" id="SM00344">
    <property type="entry name" value="HTH_ASNC"/>
    <property type="match status" value="2"/>
</dbReference>
<dbReference type="InterPro" id="IPR036390">
    <property type="entry name" value="WH_DNA-bd_sf"/>
</dbReference>
<dbReference type="Pfam" id="PF01037">
    <property type="entry name" value="AsnC_trans_reg"/>
    <property type="match status" value="2"/>
</dbReference>
<evidence type="ECO:0000313" key="7">
    <source>
        <dbReference type="Proteomes" id="UP000215506"/>
    </source>
</evidence>
<dbReference type="PANTHER" id="PTHR30154:SF34">
    <property type="entry name" value="TRANSCRIPTIONAL REGULATOR AZLB"/>
    <property type="match status" value="1"/>
</dbReference>
<feature type="domain" description="HTH asnC-type" evidence="5">
    <location>
        <begin position="25"/>
        <end position="85"/>
    </location>
</feature>
<dbReference type="EMBL" id="NGAF01000005">
    <property type="protein sequence ID" value="OXR45149.1"/>
    <property type="molecule type" value="Genomic_DNA"/>
</dbReference>
<dbReference type="InterPro" id="IPR011008">
    <property type="entry name" value="Dimeric_a/b-barrel"/>
</dbReference>
<keyword evidence="3" id="KW-0804">Transcription</keyword>
<feature type="domain" description="HTH asnC-type" evidence="5">
    <location>
        <begin position="187"/>
        <end position="247"/>
    </location>
</feature>
<dbReference type="SUPFAM" id="SSF54909">
    <property type="entry name" value="Dimeric alpha+beta barrel"/>
    <property type="match status" value="2"/>
</dbReference>
<evidence type="ECO:0000259" key="5">
    <source>
        <dbReference type="PROSITE" id="PS50956"/>
    </source>
</evidence>
<organism evidence="6 7">
    <name type="scientific">Nocardia cerradoensis</name>
    <dbReference type="NCBI Taxonomy" id="85688"/>
    <lineage>
        <taxon>Bacteria</taxon>
        <taxon>Bacillati</taxon>
        <taxon>Actinomycetota</taxon>
        <taxon>Actinomycetes</taxon>
        <taxon>Mycobacteriales</taxon>
        <taxon>Nocardiaceae</taxon>
        <taxon>Nocardia</taxon>
    </lineage>
</organism>
<comment type="caution">
    <text evidence="6">The sequence shown here is derived from an EMBL/GenBank/DDBJ whole genome shotgun (WGS) entry which is preliminary data.</text>
</comment>
<proteinExistence type="predicted"/>
<keyword evidence="1" id="KW-0805">Transcription regulation</keyword>
<keyword evidence="7" id="KW-1185">Reference proteome</keyword>
<dbReference type="Pfam" id="PF13404">
    <property type="entry name" value="HTH_AsnC-type"/>
    <property type="match status" value="2"/>
</dbReference>
<protein>
    <submittedName>
        <fullName evidence="6">Regulatory protein AsnC</fullName>
    </submittedName>
</protein>
<dbReference type="InterPro" id="IPR000485">
    <property type="entry name" value="AsnC-type_HTH_dom"/>
</dbReference>
<dbReference type="Gene3D" id="3.30.70.920">
    <property type="match status" value="2"/>
</dbReference>
<dbReference type="SUPFAM" id="SSF46785">
    <property type="entry name" value="Winged helix' DNA-binding domain"/>
    <property type="match status" value="2"/>
</dbReference>
<dbReference type="PANTHER" id="PTHR30154">
    <property type="entry name" value="LEUCINE-RESPONSIVE REGULATORY PROTEIN"/>
    <property type="match status" value="1"/>
</dbReference>
<dbReference type="InterPro" id="IPR019888">
    <property type="entry name" value="Tscrpt_reg_AsnC-like"/>
</dbReference>
<reference evidence="6 7" key="1">
    <citation type="submission" date="2017-07" db="EMBL/GenBank/DDBJ databases">
        <title>First draft Genome Sequence of Nocardia cerradoensis isolated from human infection.</title>
        <authorList>
            <person name="Carrasco G."/>
        </authorList>
    </citation>
    <scope>NUCLEOTIDE SEQUENCE [LARGE SCALE GENOMIC DNA]</scope>
    <source>
        <strain evidence="6 7">CNM20130759</strain>
    </source>
</reference>
<evidence type="ECO:0000313" key="6">
    <source>
        <dbReference type="EMBL" id="OXR45149.1"/>
    </source>
</evidence>
<dbReference type="Gene3D" id="1.10.10.10">
    <property type="entry name" value="Winged helix-like DNA-binding domain superfamily/Winged helix DNA-binding domain"/>
    <property type="match status" value="2"/>
</dbReference>
<feature type="compositionally biased region" description="Low complexity" evidence="4">
    <location>
        <begin position="7"/>
        <end position="16"/>
    </location>
</feature>
<dbReference type="GO" id="GO:0043200">
    <property type="term" value="P:response to amino acid"/>
    <property type="evidence" value="ECO:0007669"/>
    <property type="project" value="TreeGrafter"/>
</dbReference>
<evidence type="ECO:0000256" key="3">
    <source>
        <dbReference type="ARBA" id="ARBA00023163"/>
    </source>
</evidence>
<feature type="region of interest" description="Disordered" evidence="4">
    <location>
        <begin position="1"/>
        <end position="24"/>
    </location>
</feature>
<dbReference type="PRINTS" id="PR00033">
    <property type="entry name" value="HTHASNC"/>
</dbReference>
<dbReference type="InterPro" id="IPR019887">
    <property type="entry name" value="Tscrpt_reg_AsnC/Lrp_C"/>
</dbReference>
<dbReference type="InterPro" id="IPR036388">
    <property type="entry name" value="WH-like_DNA-bd_sf"/>
</dbReference>
<accession>A0A231H8H5</accession>
<dbReference type="GO" id="GO:0005829">
    <property type="term" value="C:cytosol"/>
    <property type="evidence" value="ECO:0007669"/>
    <property type="project" value="TreeGrafter"/>
</dbReference>
<gene>
    <name evidence="6" type="primary">asnC_2</name>
    <name evidence="6" type="ORF">B7C42_03106</name>
</gene>
<dbReference type="RefSeq" id="WP_189594939.1">
    <property type="nucleotide sequence ID" value="NZ_NGAF01000005.1"/>
</dbReference>